<proteinExistence type="predicted"/>
<dbReference type="Proteomes" id="UP001499933">
    <property type="component" value="Unassembled WGS sequence"/>
</dbReference>
<name>A0ABN2Q5S5_9MICO</name>
<protein>
    <submittedName>
        <fullName evidence="1">YdeI/OmpD-associated family protein</fullName>
    </submittedName>
</protein>
<dbReference type="EMBL" id="BAAAOG010000001">
    <property type="protein sequence ID" value="GAA1944891.1"/>
    <property type="molecule type" value="Genomic_DNA"/>
</dbReference>
<accession>A0ABN2Q5S5</accession>
<reference evidence="1 2" key="1">
    <citation type="journal article" date="2019" name="Int. J. Syst. Evol. Microbiol.">
        <title>The Global Catalogue of Microorganisms (GCM) 10K type strain sequencing project: providing services to taxonomists for standard genome sequencing and annotation.</title>
        <authorList>
            <consortium name="The Broad Institute Genomics Platform"/>
            <consortium name="The Broad Institute Genome Sequencing Center for Infectious Disease"/>
            <person name="Wu L."/>
            <person name="Ma J."/>
        </authorList>
    </citation>
    <scope>NUCLEOTIDE SEQUENCE [LARGE SCALE GENOMIC DNA]</scope>
    <source>
        <strain evidence="1 2">JCM 14901</strain>
    </source>
</reference>
<gene>
    <name evidence="1" type="ORF">GCM10009776_03460</name>
</gene>
<dbReference type="RefSeq" id="WP_344090531.1">
    <property type="nucleotide sequence ID" value="NZ_BAAAOG010000001.1"/>
</dbReference>
<evidence type="ECO:0000313" key="1">
    <source>
        <dbReference type="EMBL" id="GAA1944891.1"/>
    </source>
</evidence>
<sequence length="154" mass="17370">MGERRRFRTAVAVDRQGRTQFSIPFDPNEVWGDKPRHHVTGSVADRPMRGVIEQRNGEPVIVLGPAWCRVPLSDGTEVEVALEPEGPQRADLAPDIAAALDAAPDAAAFFDSLAQFYRTAWLRWIDSTKRQPDQRPIRIAEMVRQLQQGHKQHP</sequence>
<organism evidence="1 2">
    <name type="scientific">Microbacterium deminutum</name>
    <dbReference type="NCBI Taxonomy" id="344164"/>
    <lineage>
        <taxon>Bacteria</taxon>
        <taxon>Bacillati</taxon>
        <taxon>Actinomycetota</taxon>
        <taxon>Actinomycetes</taxon>
        <taxon>Micrococcales</taxon>
        <taxon>Microbacteriaceae</taxon>
        <taxon>Microbacterium</taxon>
    </lineage>
</organism>
<dbReference type="Pfam" id="PF13376">
    <property type="entry name" value="OmdA"/>
    <property type="match status" value="1"/>
</dbReference>
<evidence type="ECO:0000313" key="2">
    <source>
        <dbReference type="Proteomes" id="UP001499933"/>
    </source>
</evidence>
<keyword evidence="2" id="KW-1185">Reference proteome</keyword>
<comment type="caution">
    <text evidence="1">The sequence shown here is derived from an EMBL/GenBank/DDBJ whole genome shotgun (WGS) entry which is preliminary data.</text>
</comment>